<name>A0A3A3FZE9_9BURK</name>
<comment type="caution">
    <text evidence="3">The sequence shown here is derived from an EMBL/GenBank/DDBJ whole genome shotgun (WGS) entry which is preliminary data.</text>
</comment>
<proteinExistence type="predicted"/>
<keyword evidence="2" id="KW-0732">Signal</keyword>
<evidence type="ECO:0000256" key="2">
    <source>
        <dbReference type="SAM" id="SignalP"/>
    </source>
</evidence>
<sequence>MRTFLVRSLMVACVAAFAMSLTARAQQPVGNTPPPPALQPLDEGEEPAVTIRQPDRQGKTTEKRAPGGKVTEIKVTSGGSTYYLKPNDSSGSALPGDGQASSMRAAQWEVLEFDFSRPQEAKEVEAAQSGQADLAPVPPSPTPARK</sequence>
<dbReference type="AlphaFoldDB" id="A0A3A3FZE9"/>
<gene>
    <name evidence="3" type="ORF">D3871_14325</name>
</gene>
<keyword evidence="4" id="KW-1185">Reference proteome</keyword>
<feature type="compositionally biased region" description="Basic and acidic residues" evidence="1">
    <location>
        <begin position="53"/>
        <end position="65"/>
    </location>
</feature>
<dbReference type="InterPro" id="IPR021357">
    <property type="entry name" value="DUF2782"/>
</dbReference>
<feature type="signal peptide" evidence="2">
    <location>
        <begin position="1"/>
        <end position="25"/>
    </location>
</feature>
<feature type="region of interest" description="Disordered" evidence="1">
    <location>
        <begin position="26"/>
        <end position="102"/>
    </location>
</feature>
<dbReference type="Pfam" id="PF11191">
    <property type="entry name" value="DUF2782"/>
    <property type="match status" value="1"/>
</dbReference>
<evidence type="ECO:0000313" key="4">
    <source>
        <dbReference type="Proteomes" id="UP000265955"/>
    </source>
</evidence>
<feature type="compositionally biased region" description="Pro residues" evidence="1">
    <location>
        <begin position="136"/>
        <end position="146"/>
    </location>
</feature>
<accession>A0A3A3FZE9</accession>
<dbReference type="EMBL" id="QYUO01000001">
    <property type="protein sequence ID" value="RJF99571.1"/>
    <property type="molecule type" value="Genomic_DNA"/>
</dbReference>
<protein>
    <submittedName>
        <fullName evidence="3">DUF2782 domain-containing protein</fullName>
    </submittedName>
</protein>
<dbReference type="Proteomes" id="UP000265955">
    <property type="component" value="Unassembled WGS sequence"/>
</dbReference>
<evidence type="ECO:0000256" key="1">
    <source>
        <dbReference type="SAM" id="MobiDB-lite"/>
    </source>
</evidence>
<feature type="chain" id="PRO_5017444916" evidence="2">
    <location>
        <begin position="26"/>
        <end position="146"/>
    </location>
</feature>
<dbReference type="Gene3D" id="2.20.130.30">
    <property type="entry name" value="Protein of unknown function DUF2782"/>
    <property type="match status" value="1"/>
</dbReference>
<feature type="region of interest" description="Disordered" evidence="1">
    <location>
        <begin position="117"/>
        <end position="146"/>
    </location>
</feature>
<evidence type="ECO:0000313" key="3">
    <source>
        <dbReference type="EMBL" id="RJF99571.1"/>
    </source>
</evidence>
<reference evidence="4" key="1">
    <citation type="submission" date="2018-09" db="EMBL/GenBank/DDBJ databases">
        <authorList>
            <person name="Zhu H."/>
        </authorList>
    </citation>
    <scope>NUCLEOTIDE SEQUENCE [LARGE SCALE GENOMIC DNA]</scope>
    <source>
        <strain evidence="4">K1R23-30</strain>
    </source>
</reference>
<organism evidence="3 4">
    <name type="scientific">Noviherbaspirillum saxi</name>
    <dbReference type="NCBI Taxonomy" id="2320863"/>
    <lineage>
        <taxon>Bacteria</taxon>
        <taxon>Pseudomonadati</taxon>
        <taxon>Pseudomonadota</taxon>
        <taxon>Betaproteobacteria</taxon>
        <taxon>Burkholderiales</taxon>
        <taxon>Oxalobacteraceae</taxon>
        <taxon>Noviherbaspirillum</taxon>
    </lineage>
</organism>